<evidence type="ECO:0000313" key="1">
    <source>
        <dbReference type="EMBL" id="QDT00673.1"/>
    </source>
</evidence>
<dbReference type="AlphaFoldDB" id="A0A517N0M0"/>
<protein>
    <submittedName>
        <fullName evidence="1">Uncharacterized protein</fullName>
    </submittedName>
</protein>
<dbReference type="KEGG" id="amob:HG15A2_40120"/>
<reference evidence="1 2" key="1">
    <citation type="submission" date="2019-02" db="EMBL/GenBank/DDBJ databases">
        <title>Deep-cultivation of Planctomycetes and their phenomic and genomic characterization uncovers novel biology.</title>
        <authorList>
            <person name="Wiegand S."/>
            <person name="Jogler M."/>
            <person name="Boedeker C."/>
            <person name="Pinto D."/>
            <person name="Vollmers J."/>
            <person name="Rivas-Marin E."/>
            <person name="Kohn T."/>
            <person name="Peeters S.H."/>
            <person name="Heuer A."/>
            <person name="Rast P."/>
            <person name="Oberbeckmann S."/>
            <person name="Bunk B."/>
            <person name="Jeske O."/>
            <person name="Meyerdierks A."/>
            <person name="Storesund J.E."/>
            <person name="Kallscheuer N."/>
            <person name="Luecker S."/>
            <person name="Lage O.M."/>
            <person name="Pohl T."/>
            <person name="Merkel B.J."/>
            <person name="Hornburger P."/>
            <person name="Mueller R.-W."/>
            <person name="Bruemmer F."/>
            <person name="Labrenz M."/>
            <person name="Spormann A.M."/>
            <person name="Op den Camp H."/>
            <person name="Overmann J."/>
            <person name="Amann R."/>
            <person name="Jetten M.S.M."/>
            <person name="Mascher T."/>
            <person name="Medema M.H."/>
            <person name="Devos D.P."/>
            <person name="Kaster A.-K."/>
            <person name="Ovreas L."/>
            <person name="Rohde M."/>
            <person name="Galperin M.Y."/>
            <person name="Jogler C."/>
        </authorList>
    </citation>
    <scope>NUCLEOTIDE SEQUENCE [LARGE SCALE GENOMIC DNA]</scope>
    <source>
        <strain evidence="1 2">HG15A2</strain>
    </source>
</reference>
<dbReference type="EMBL" id="CP036263">
    <property type="protein sequence ID" value="QDT00673.1"/>
    <property type="molecule type" value="Genomic_DNA"/>
</dbReference>
<sequence>MQTHRGVYHTSRMPPLGQLGNRREFSVFQLCKEASSWVPNGELLTCVRFILLCVETGCDLGRFTPGGVDDLCLKQQAPKSAKIDVPGTSLATSVSDQGGIVLGCSASEKTKVF</sequence>
<accession>A0A517N0M0</accession>
<gene>
    <name evidence="1" type="ORF">HG15A2_40120</name>
</gene>
<name>A0A517N0M0_9BACT</name>
<evidence type="ECO:0000313" key="2">
    <source>
        <dbReference type="Proteomes" id="UP000319852"/>
    </source>
</evidence>
<organism evidence="1 2">
    <name type="scientific">Adhaeretor mobilis</name>
    <dbReference type="NCBI Taxonomy" id="1930276"/>
    <lineage>
        <taxon>Bacteria</taxon>
        <taxon>Pseudomonadati</taxon>
        <taxon>Planctomycetota</taxon>
        <taxon>Planctomycetia</taxon>
        <taxon>Pirellulales</taxon>
        <taxon>Lacipirellulaceae</taxon>
        <taxon>Adhaeretor</taxon>
    </lineage>
</organism>
<dbReference type="Proteomes" id="UP000319852">
    <property type="component" value="Chromosome"/>
</dbReference>
<proteinExistence type="predicted"/>
<keyword evidence="2" id="KW-1185">Reference proteome</keyword>